<reference evidence="1 2" key="1">
    <citation type="submission" date="2020-08" db="EMBL/GenBank/DDBJ databases">
        <title>Streptomycin resistant and MDR strain, P. mexicana.</title>
        <authorList>
            <person name="Ganesh-kumar S."/>
            <person name="Zhe T."/>
            <person name="Yu Z."/>
            <person name="Min Y."/>
        </authorList>
    </citation>
    <scope>NUCLEOTIDE SEQUENCE [LARGE SCALE GENOMIC DNA]</scope>
    <source>
        <strain evidence="1 2">GTZY</strain>
    </source>
</reference>
<dbReference type="CDD" id="cd03801">
    <property type="entry name" value="GT4_PimA-like"/>
    <property type="match status" value="1"/>
</dbReference>
<protein>
    <submittedName>
        <fullName evidence="1">Glycosyltransferase</fullName>
    </submittedName>
</protein>
<evidence type="ECO:0000313" key="1">
    <source>
        <dbReference type="EMBL" id="QND80037.1"/>
    </source>
</evidence>
<dbReference type="SUPFAM" id="SSF53756">
    <property type="entry name" value="UDP-Glycosyltransferase/glycogen phosphorylase"/>
    <property type="match status" value="1"/>
</dbReference>
<proteinExistence type="predicted"/>
<gene>
    <name evidence="1" type="ORF">H4W19_17265</name>
</gene>
<dbReference type="EMBL" id="CP060028">
    <property type="protein sequence ID" value="QND80037.1"/>
    <property type="molecule type" value="Genomic_DNA"/>
</dbReference>
<dbReference type="Proteomes" id="UP000515506">
    <property type="component" value="Chromosome"/>
</dbReference>
<sequence>MFNLLRLLVAMGHSVDVLATSGRDTAQQRRLTAIGVGCIIPEDSGGPARWFLRWGDRYAAVIVSRYHLANQWFPLIRHVRPDAFKVLDTVDLHHVRELREAELRGSRLMRLAARATRRRELNAVRAADVTWVVSEVERRMLATTAPDARVEVISNVHDLPSRAPRPGSGAHLVFVGGAQHPPNADGVSWLLTDILPRILHRLPHCRLHLVGQGLADCAGAGDSASHPNVVFHGRIEDLGELFASCHVGLAPLRFGAGVKGKINHYMAFGLPTVATPSAVEGMHLEDGRDVIVASDAATFADAVVRLLDDSVLWSDLSLAGQENVRRHFSMESAAPGLRSTFEHCGRALAH</sequence>
<organism evidence="1 2">
    <name type="scientific">Pseudoxanthomonas mexicana</name>
    <dbReference type="NCBI Taxonomy" id="128785"/>
    <lineage>
        <taxon>Bacteria</taxon>
        <taxon>Pseudomonadati</taxon>
        <taxon>Pseudomonadota</taxon>
        <taxon>Gammaproteobacteria</taxon>
        <taxon>Lysobacterales</taxon>
        <taxon>Lysobacteraceae</taxon>
        <taxon>Pseudoxanthomonas</taxon>
    </lineage>
</organism>
<dbReference type="RefSeq" id="WP_185895331.1">
    <property type="nucleotide sequence ID" value="NZ_CP060028.1"/>
</dbReference>
<dbReference type="Pfam" id="PF13692">
    <property type="entry name" value="Glyco_trans_1_4"/>
    <property type="match status" value="1"/>
</dbReference>
<keyword evidence="2" id="KW-1185">Reference proteome</keyword>
<dbReference type="Gene3D" id="3.40.50.2000">
    <property type="entry name" value="Glycogen Phosphorylase B"/>
    <property type="match status" value="2"/>
</dbReference>
<evidence type="ECO:0000313" key="2">
    <source>
        <dbReference type="Proteomes" id="UP000515506"/>
    </source>
</evidence>
<dbReference type="PANTHER" id="PTHR12526">
    <property type="entry name" value="GLYCOSYLTRANSFERASE"/>
    <property type="match status" value="1"/>
</dbReference>
<accession>A0ABX6RAW3</accession>
<name>A0ABX6RAW3_PSEMX</name>